<accession>A0A6M0JYJ8</accession>
<dbReference type="AlphaFoldDB" id="A0A6M0JYJ8"/>
<name>A0A6M0JYJ8_9GAMM</name>
<reference evidence="1 2" key="1">
    <citation type="submission" date="2020-02" db="EMBL/GenBank/DDBJ databases">
        <title>Genome sequences of Thiorhodococcus mannitoliphagus and Thiorhodococcus minor, purple sulfur photosynthetic bacteria in the gammaproteobacterial family, Chromatiaceae.</title>
        <authorList>
            <person name="Aviles F.A."/>
            <person name="Meyer T.E."/>
            <person name="Kyndt J.A."/>
        </authorList>
    </citation>
    <scope>NUCLEOTIDE SEQUENCE [LARGE SCALE GENOMIC DNA]</scope>
    <source>
        <strain evidence="1 2">DSM 11518</strain>
    </source>
</reference>
<comment type="caution">
    <text evidence="1">The sequence shown here is derived from an EMBL/GenBank/DDBJ whole genome shotgun (WGS) entry which is preliminary data.</text>
</comment>
<dbReference type="RefSeq" id="WP_164453040.1">
    <property type="nucleotide sequence ID" value="NZ_JAAIJQ010000030.1"/>
</dbReference>
<evidence type="ECO:0000313" key="2">
    <source>
        <dbReference type="Proteomes" id="UP000483379"/>
    </source>
</evidence>
<dbReference type="Proteomes" id="UP000483379">
    <property type="component" value="Unassembled WGS sequence"/>
</dbReference>
<gene>
    <name evidence="1" type="ORF">G3446_11850</name>
</gene>
<keyword evidence="2" id="KW-1185">Reference proteome</keyword>
<protein>
    <submittedName>
        <fullName evidence="1">Uncharacterized protein</fullName>
    </submittedName>
</protein>
<proteinExistence type="predicted"/>
<dbReference type="EMBL" id="JAAIJQ010000030">
    <property type="protein sequence ID" value="NEV62576.1"/>
    <property type="molecule type" value="Genomic_DNA"/>
</dbReference>
<sequence length="154" mass="17544">MVSYHVKETFFRPDREEVRESSSISADLYNRLQRLLRAAGGVSVFLPVRSMQYLAVVERQEIVFVDGQGGYAHQNGEGGRLIRLAWQPAGSRDSLSAPVPCEMVYYFRDLRGVQLRLLAEIGPALDRMLERQRDQGIQPWVGRVLPFRQPPGSR</sequence>
<organism evidence="1 2">
    <name type="scientific">Thiorhodococcus minor</name>
    <dbReference type="NCBI Taxonomy" id="57489"/>
    <lineage>
        <taxon>Bacteria</taxon>
        <taxon>Pseudomonadati</taxon>
        <taxon>Pseudomonadota</taxon>
        <taxon>Gammaproteobacteria</taxon>
        <taxon>Chromatiales</taxon>
        <taxon>Chromatiaceae</taxon>
        <taxon>Thiorhodococcus</taxon>
    </lineage>
</organism>
<evidence type="ECO:0000313" key="1">
    <source>
        <dbReference type="EMBL" id="NEV62576.1"/>
    </source>
</evidence>